<protein>
    <submittedName>
        <fullName evidence="10">ATP-dependent DNA helicase PcrA (DNA 3'-5 ' helicase PcrA)</fullName>
    </submittedName>
</protein>
<dbReference type="GO" id="GO:0003677">
    <property type="term" value="F:DNA binding"/>
    <property type="evidence" value="ECO:0007669"/>
    <property type="project" value="UniProtKB-KW"/>
</dbReference>
<sequence>MAILLLGGEPDRDSYAAQLSFEFHPPLEVFASSPSSGALERLSAVDRINKLVLSYEALDTVTNFSTMIPRLQEAGVKKVLLVTSSYHMPRARAIAGVMLGASGIDFEAREVESTKPPEPRWKIWRAWFVTVATFQAMTTEAAGHPIALGPYWLTAHTALTEQRLLLSAAIAKVQENGETSQKVTLPCALRYLHRRKGSGTVPPSGSNPTLTAVAEEYEKALDSNKSVDYTDLISMAGEVLRLPVVAETMAKLQAVVVDEFQDTSMAQLQMLQEMLSCRPSRLTAVGDPRQRIFSFQGSASGQFKAFQQKFHARELTLEENFRSTGHICGCATSILGQAGMDDPTHPMLRSRHPAGNGLPVTVAVCRVSQISWIPVRCRTVRCEEFHARSWVLQQKLNGGEWRDLAILARTTATAQSMANSLQSLGVPVVLAGLEHYSQKEEWHPDRLPRDRASPEPSNIDTSPARRATGDLLQVVKQDAFGPAVEAVSARVDVAFVPPGHAESELMTVSFPGTNGLQHGAYVNITGYRETDSTHAEELKAGMKDQALATGLASAWQLSWRSADNVVFKHVQYPTGKCWNTKETRESWVDAGTVSFTGSVVGPISGCPDSNDAWATYQAIQSQLRGTDEWDQNYFKVMILPSSWLSAIGLGTVGGSLSWYRDTYVKHPAMFLHEIGHNWKLHHAGGAFVSQDWPMGLAWSCPENRWKIYRYTIK</sequence>
<keyword evidence="11" id="KW-1185">Reference proteome</keyword>
<dbReference type="GO" id="GO:0000725">
    <property type="term" value="P:recombinational repair"/>
    <property type="evidence" value="ECO:0007669"/>
    <property type="project" value="TreeGrafter"/>
</dbReference>
<keyword evidence="2 6" id="KW-0378">Hydrolase</keyword>
<feature type="compositionally biased region" description="Basic and acidic residues" evidence="7">
    <location>
        <begin position="440"/>
        <end position="453"/>
    </location>
</feature>
<reference evidence="9" key="1">
    <citation type="submission" date="2022-10" db="EMBL/GenBank/DDBJ databases">
        <authorList>
            <person name="Chen Y."/>
            <person name="Dougan E. K."/>
            <person name="Chan C."/>
            <person name="Rhodes N."/>
            <person name="Thang M."/>
        </authorList>
    </citation>
    <scope>NUCLEOTIDE SEQUENCE</scope>
</reference>
<evidence type="ECO:0000256" key="2">
    <source>
        <dbReference type="ARBA" id="ARBA00022801"/>
    </source>
</evidence>
<keyword evidence="4 6" id="KW-0067">ATP-binding</keyword>
<evidence type="ECO:0000313" key="9">
    <source>
        <dbReference type="EMBL" id="CAI4020240.1"/>
    </source>
</evidence>
<dbReference type="PROSITE" id="PS51198">
    <property type="entry name" value="UVRD_HELICASE_ATP_BIND"/>
    <property type="match status" value="1"/>
</dbReference>
<dbReference type="Gene3D" id="1.10.10.160">
    <property type="match status" value="1"/>
</dbReference>
<dbReference type="EMBL" id="CAMXCT020006798">
    <property type="protein sequence ID" value="CAL1173615.1"/>
    <property type="molecule type" value="Genomic_DNA"/>
</dbReference>
<dbReference type="AlphaFoldDB" id="A0A9P1GSX1"/>
<feature type="domain" description="UvrD-like helicase ATP-binding" evidence="8">
    <location>
        <begin position="1"/>
        <end position="324"/>
    </location>
</feature>
<dbReference type="InterPro" id="IPR013986">
    <property type="entry name" value="DExx_box_DNA_helicase_dom_sf"/>
</dbReference>
<dbReference type="Gene3D" id="3.40.50.300">
    <property type="entry name" value="P-loop containing nucleotide triphosphate hydrolases"/>
    <property type="match status" value="2"/>
</dbReference>
<dbReference type="EMBL" id="CAMXCT010006798">
    <property type="protein sequence ID" value="CAI4020240.1"/>
    <property type="molecule type" value="Genomic_DNA"/>
</dbReference>
<dbReference type="PANTHER" id="PTHR11070">
    <property type="entry name" value="UVRD / RECB / PCRA DNA HELICASE FAMILY MEMBER"/>
    <property type="match status" value="1"/>
</dbReference>
<gene>
    <name evidence="9" type="ORF">C1SCF055_LOCUS44677</name>
</gene>
<dbReference type="Proteomes" id="UP001152797">
    <property type="component" value="Unassembled WGS sequence"/>
</dbReference>
<proteinExistence type="predicted"/>
<organism evidence="9">
    <name type="scientific">Cladocopium goreaui</name>
    <dbReference type="NCBI Taxonomy" id="2562237"/>
    <lineage>
        <taxon>Eukaryota</taxon>
        <taxon>Sar</taxon>
        <taxon>Alveolata</taxon>
        <taxon>Dinophyceae</taxon>
        <taxon>Suessiales</taxon>
        <taxon>Symbiodiniaceae</taxon>
        <taxon>Cladocopium</taxon>
    </lineage>
</organism>
<evidence type="ECO:0000256" key="5">
    <source>
        <dbReference type="ARBA" id="ARBA00023125"/>
    </source>
</evidence>
<dbReference type="InterPro" id="IPR000212">
    <property type="entry name" value="DNA_helicase_UvrD/REP"/>
</dbReference>
<dbReference type="OrthoDB" id="416758at2759"/>
<name>A0A9P1GSX1_9DINO</name>
<comment type="caution">
    <text evidence="6">Lacks conserved residue(s) required for the propagation of feature annotation.</text>
</comment>
<feature type="region of interest" description="Disordered" evidence="7">
    <location>
        <begin position="440"/>
        <end position="464"/>
    </location>
</feature>
<keyword evidence="5" id="KW-0238">DNA-binding</keyword>
<dbReference type="EMBL" id="CAMXCT030006798">
    <property type="protein sequence ID" value="CAL4807552.1"/>
    <property type="molecule type" value="Genomic_DNA"/>
</dbReference>
<dbReference type="SUPFAM" id="SSF52540">
    <property type="entry name" value="P-loop containing nucleoside triphosphate hydrolases"/>
    <property type="match status" value="1"/>
</dbReference>
<evidence type="ECO:0000256" key="7">
    <source>
        <dbReference type="SAM" id="MobiDB-lite"/>
    </source>
</evidence>
<evidence type="ECO:0000259" key="8">
    <source>
        <dbReference type="PROSITE" id="PS51198"/>
    </source>
</evidence>
<dbReference type="GO" id="GO:0005634">
    <property type="term" value="C:nucleus"/>
    <property type="evidence" value="ECO:0007669"/>
    <property type="project" value="TreeGrafter"/>
</dbReference>
<dbReference type="PANTHER" id="PTHR11070:SF2">
    <property type="entry name" value="ATP-DEPENDENT DNA HELICASE SRS2"/>
    <property type="match status" value="1"/>
</dbReference>
<evidence type="ECO:0000313" key="10">
    <source>
        <dbReference type="EMBL" id="CAL4807552.1"/>
    </source>
</evidence>
<evidence type="ECO:0000256" key="3">
    <source>
        <dbReference type="ARBA" id="ARBA00022806"/>
    </source>
</evidence>
<dbReference type="Pfam" id="PF00580">
    <property type="entry name" value="UvrD-helicase"/>
    <property type="match status" value="1"/>
</dbReference>
<dbReference type="GO" id="GO:0043138">
    <property type="term" value="F:3'-5' DNA helicase activity"/>
    <property type="evidence" value="ECO:0007669"/>
    <property type="project" value="TreeGrafter"/>
</dbReference>
<accession>A0A9P1GSX1</accession>
<evidence type="ECO:0000313" key="11">
    <source>
        <dbReference type="Proteomes" id="UP001152797"/>
    </source>
</evidence>
<dbReference type="InterPro" id="IPR027417">
    <property type="entry name" value="P-loop_NTPase"/>
</dbReference>
<comment type="caution">
    <text evidence="9">The sequence shown here is derived from an EMBL/GenBank/DDBJ whole genome shotgun (WGS) entry which is preliminary data.</text>
</comment>
<dbReference type="GO" id="GO:0016787">
    <property type="term" value="F:hydrolase activity"/>
    <property type="evidence" value="ECO:0007669"/>
    <property type="project" value="UniProtKB-UniRule"/>
</dbReference>
<evidence type="ECO:0000256" key="4">
    <source>
        <dbReference type="ARBA" id="ARBA00022840"/>
    </source>
</evidence>
<evidence type="ECO:0000256" key="6">
    <source>
        <dbReference type="PROSITE-ProRule" id="PRU00560"/>
    </source>
</evidence>
<evidence type="ECO:0000256" key="1">
    <source>
        <dbReference type="ARBA" id="ARBA00022741"/>
    </source>
</evidence>
<dbReference type="GO" id="GO:0005524">
    <property type="term" value="F:ATP binding"/>
    <property type="evidence" value="ECO:0007669"/>
    <property type="project" value="UniProtKB-UniRule"/>
</dbReference>
<keyword evidence="3 6" id="KW-0347">Helicase</keyword>
<dbReference type="InterPro" id="IPR014016">
    <property type="entry name" value="UvrD-like_ATP-bd"/>
</dbReference>
<reference evidence="10 11" key="2">
    <citation type="submission" date="2024-05" db="EMBL/GenBank/DDBJ databases">
        <authorList>
            <person name="Chen Y."/>
            <person name="Shah S."/>
            <person name="Dougan E. K."/>
            <person name="Thang M."/>
            <person name="Chan C."/>
        </authorList>
    </citation>
    <scope>NUCLEOTIDE SEQUENCE [LARGE SCALE GENOMIC DNA]</scope>
</reference>
<keyword evidence="1 6" id="KW-0547">Nucleotide-binding</keyword>